<keyword evidence="2" id="KW-1185">Reference proteome</keyword>
<protein>
    <submittedName>
        <fullName evidence="1">Uncharacterized protein</fullName>
    </submittedName>
</protein>
<accession>A0A2S1YSP3</accession>
<evidence type="ECO:0000313" key="2">
    <source>
        <dbReference type="Proteomes" id="UP000245250"/>
    </source>
</evidence>
<dbReference type="EMBL" id="CP029255">
    <property type="protein sequence ID" value="AWK07101.1"/>
    <property type="molecule type" value="Genomic_DNA"/>
</dbReference>
<proteinExistence type="predicted"/>
<name>A0A2S1YSP3_9FLAO</name>
<organism evidence="1 2">
    <name type="scientific">Flavobacterium crocinum</name>
    <dbReference type="NCBI Taxonomy" id="2183896"/>
    <lineage>
        <taxon>Bacteria</taxon>
        <taxon>Pseudomonadati</taxon>
        <taxon>Bacteroidota</taxon>
        <taxon>Flavobacteriia</taxon>
        <taxon>Flavobacteriales</taxon>
        <taxon>Flavobacteriaceae</taxon>
        <taxon>Flavobacterium</taxon>
    </lineage>
</organism>
<dbReference type="OrthoDB" id="1217771at2"/>
<reference evidence="1 2" key="1">
    <citation type="submission" date="2018-05" db="EMBL/GenBank/DDBJ databases">
        <title>Genome sequencing of Flavobacterium sp. HYN0056.</title>
        <authorList>
            <person name="Yi H."/>
            <person name="Baek C."/>
        </authorList>
    </citation>
    <scope>NUCLEOTIDE SEQUENCE [LARGE SCALE GENOMIC DNA]</scope>
    <source>
        <strain evidence="1 2">HYN0056</strain>
    </source>
</reference>
<dbReference type="Proteomes" id="UP000245250">
    <property type="component" value="Chromosome"/>
</dbReference>
<sequence>MDEDPKTIITGFAPLDFLVTLVMPSISESIIETWDNVVFELAEKAKDKGIRGINEFLQSPGGKEKRYEFNITEINQILLDKLLKGEIKTIEELKILKDDEMIKNNYNQSMFIYSIFHYKKQSKNSEENTVTCVDTIFIN</sequence>
<dbReference type="AlphaFoldDB" id="A0A2S1YSP3"/>
<evidence type="ECO:0000313" key="1">
    <source>
        <dbReference type="EMBL" id="AWK07101.1"/>
    </source>
</evidence>
<dbReference type="KEGG" id="fcr:HYN56_23865"/>
<dbReference type="RefSeq" id="WP_109194493.1">
    <property type="nucleotide sequence ID" value="NZ_CP029255.1"/>
</dbReference>
<gene>
    <name evidence="1" type="ORF">HYN56_23865</name>
</gene>